<dbReference type="GO" id="GO:0030687">
    <property type="term" value="C:preribosome, large subunit precursor"/>
    <property type="evidence" value="ECO:0007669"/>
    <property type="project" value="TreeGrafter"/>
</dbReference>
<sequence>MDLDSDFVVTPWRSSEELLQVRCDFYSRGESDRREKAINKVLAWRSRKPDLPLLLDSTADIVDVVLQDERGLLAHNALRLLYATAISRFITGLADTQIELTRDRPSWFPPGKSLQLPTSLLEIRHRIVHRHLPSLAELKRAAATSLDWLWEWYWAQLDHAFSLTKPSGQEQEGVSDMLMGILKAYVKKRKTEIKTRRKDGEASKAAENALSNYTLRFAPSSTSHSPAHTQTLLVELLVGEKMVLPADKKYGSSMSGAFLVWTPLLLTFCSHFPPLRQLLLTHMMDAMNASAGTHVEVDPVREGMYEWISHMLCSEEWKVARPTDQIREDILMRCFSDPTFWNLKLAGRILQDETVAGREMWIAVLAAAGGEEIVVSESREKARVDVDVDDMDVENTETGLPVEEDREEKKEVKEKIKGPQKVVGLWKPRAIGTLPEGWEEE</sequence>
<dbReference type="OrthoDB" id="10263222at2759"/>
<dbReference type="RefSeq" id="XP_033520930.1">
    <property type="nucleotide sequence ID" value="XM_033664189.1"/>
</dbReference>
<feature type="region of interest" description="Disordered" evidence="1">
    <location>
        <begin position="392"/>
        <end position="413"/>
    </location>
</feature>
<dbReference type="GeneID" id="54404621"/>
<dbReference type="PANTHER" id="PTHR15002">
    <property type="entry name" value="RIBOSOMAL BIOGENESIS PROTEIN LAS1L"/>
    <property type="match status" value="1"/>
</dbReference>
<evidence type="ECO:0000313" key="2">
    <source>
        <dbReference type="EMBL" id="KAF2126538.1"/>
    </source>
</evidence>
<dbReference type="Pfam" id="PF04031">
    <property type="entry name" value="Las1"/>
    <property type="match status" value="1"/>
</dbReference>
<accession>A0A6A6A6X7</accession>
<proteinExistence type="predicted"/>
<evidence type="ECO:0000313" key="3">
    <source>
        <dbReference type="Proteomes" id="UP000799771"/>
    </source>
</evidence>
<dbReference type="PANTHER" id="PTHR15002:SF0">
    <property type="entry name" value="RIBOSOMAL BIOGENESIS PROTEIN LAS1L"/>
    <property type="match status" value="1"/>
</dbReference>
<dbReference type="GO" id="GO:0004519">
    <property type="term" value="F:endonuclease activity"/>
    <property type="evidence" value="ECO:0007669"/>
    <property type="project" value="InterPro"/>
</dbReference>
<keyword evidence="3" id="KW-1185">Reference proteome</keyword>
<dbReference type="AlphaFoldDB" id="A0A6A6A6X7"/>
<protein>
    <submittedName>
        <fullName evidence="2">Las1-domain-containing protein</fullName>
    </submittedName>
</protein>
<dbReference type="EMBL" id="ML977513">
    <property type="protein sequence ID" value="KAF2126538.1"/>
    <property type="molecule type" value="Genomic_DNA"/>
</dbReference>
<dbReference type="Proteomes" id="UP000799771">
    <property type="component" value="Unassembled WGS sequence"/>
</dbReference>
<dbReference type="GO" id="GO:0000460">
    <property type="term" value="P:maturation of 5.8S rRNA"/>
    <property type="evidence" value="ECO:0007669"/>
    <property type="project" value="TreeGrafter"/>
</dbReference>
<dbReference type="GO" id="GO:0000470">
    <property type="term" value="P:maturation of LSU-rRNA"/>
    <property type="evidence" value="ECO:0007669"/>
    <property type="project" value="TreeGrafter"/>
</dbReference>
<reference evidence="2" key="1">
    <citation type="journal article" date="2020" name="Stud. Mycol.">
        <title>101 Dothideomycetes genomes: a test case for predicting lifestyles and emergence of pathogens.</title>
        <authorList>
            <person name="Haridas S."/>
            <person name="Albert R."/>
            <person name="Binder M."/>
            <person name="Bloem J."/>
            <person name="Labutti K."/>
            <person name="Salamov A."/>
            <person name="Andreopoulos B."/>
            <person name="Baker S."/>
            <person name="Barry K."/>
            <person name="Bills G."/>
            <person name="Bluhm B."/>
            <person name="Cannon C."/>
            <person name="Castanera R."/>
            <person name="Culley D."/>
            <person name="Daum C."/>
            <person name="Ezra D."/>
            <person name="Gonzalez J."/>
            <person name="Henrissat B."/>
            <person name="Kuo A."/>
            <person name="Liang C."/>
            <person name="Lipzen A."/>
            <person name="Lutzoni F."/>
            <person name="Magnuson J."/>
            <person name="Mondo S."/>
            <person name="Nolan M."/>
            <person name="Ohm R."/>
            <person name="Pangilinan J."/>
            <person name="Park H.-J."/>
            <person name="Ramirez L."/>
            <person name="Alfaro M."/>
            <person name="Sun H."/>
            <person name="Tritt A."/>
            <person name="Yoshinaga Y."/>
            <person name="Zwiers L.-H."/>
            <person name="Turgeon B."/>
            <person name="Goodwin S."/>
            <person name="Spatafora J."/>
            <person name="Crous P."/>
            <person name="Grigoriev I."/>
        </authorList>
    </citation>
    <scope>NUCLEOTIDE SEQUENCE</scope>
    <source>
        <strain evidence="2">CBS 119687</strain>
    </source>
</reference>
<evidence type="ECO:0000256" key="1">
    <source>
        <dbReference type="SAM" id="MobiDB-lite"/>
    </source>
</evidence>
<dbReference type="InterPro" id="IPR007174">
    <property type="entry name" value="Las1"/>
</dbReference>
<dbReference type="GO" id="GO:0090730">
    <property type="term" value="C:Las1 complex"/>
    <property type="evidence" value="ECO:0007669"/>
    <property type="project" value="InterPro"/>
</dbReference>
<name>A0A6A6A6X7_9PLEO</name>
<gene>
    <name evidence="2" type="ORF">P153DRAFT_297910</name>
</gene>
<organism evidence="2 3">
    <name type="scientific">Dothidotthia symphoricarpi CBS 119687</name>
    <dbReference type="NCBI Taxonomy" id="1392245"/>
    <lineage>
        <taxon>Eukaryota</taxon>
        <taxon>Fungi</taxon>
        <taxon>Dikarya</taxon>
        <taxon>Ascomycota</taxon>
        <taxon>Pezizomycotina</taxon>
        <taxon>Dothideomycetes</taxon>
        <taxon>Pleosporomycetidae</taxon>
        <taxon>Pleosporales</taxon>
        <taxon>Dothidotthiaceae</taxon>
        <taxon>Dothidotthia</taxon>
    </lineage>
</organism>